<feature type="domain" description="Zinc finger PHD-type" evidence="5">
    <location>
        <begin position="11"/>
        <end position="68"/>
    </location>
</feature>
<keyword evidence="7" id="KW-1185">Reference proteome</keyword>
<comment type="caution">
    <text evidence="6">The sequence shown here is derived from an EMBL/GenBank/DDBJ whole genome shotgun (WGS) entry which is preliminary data.</text>
</comment>
<dbReference type="Gene3D" id="3.30.40.10">
    <property type="entry name" value="Zinc/RING finger domain, C3HC4 (zinc finger)"/>
    <property type="match status" value="2"/>
</dbReference>
<keyword evidence="3" id="KW-0862">Zinc</keyword>
<dbReference type="SMART" id="SM00249">
    <property type="entry name" value="PHD"/>
    <property type="match status" value="2"/>
</dbReference>
<dbReference type="InterPro" id="IPR001965">
    <property type="entry name" value="Znf_PHD"/>
</dbReference>
<evidence type="ECO:0000256" key="1">
    <source>
        <dbReference type="ARBA" id="ARBA00022723"/>
    </source>
</evidence>
<keyword evidence="4" id="KW-0812">Transmembrane</keyword>
<accession>A0A177B4G0</accession>
<dbReference type="Proteomes" id="UP000078046">
    <property type="component" value="Unassembled WGS sequence"/>
</dbReference>
<proteinExistence type="predicted"/>
<evidence type="ECO:0000256" key="2">
    <source>
        <dbReference type="ARBA" id="ARBA00022771"/>
    </source>
</evidence>
<keyword evidence="4" id="KW-1133">Transmembrane helix</keyword>
<reference evidence="6 7" key="1">
    <citation type="submission" date="2016-04" db="EMBL/GenBank/DDBJ databases">
        <title>The genome of Intoshia linei affirms orthonectids as highly simplified spiralians.</title>
        <authorList>
            <person name="Mikhailov K.V."/>
            <person name="Slusarev G.S."/>
            <person name="Nikitin M.A."/>
            <person name="Logacheva M.D."/>
            <person name="Penin A."/>
            <person name="Aleoshin V."/>
            <person name="Panchin Y.V."/>
        </authorList>
    </citation>
    <scope>NUCLEOTIDE SEQUENCE [LARGE SCALE GENOMIC DNA]</scope>
    <source>
        <strain evidence="6">Intl2013</strain>
        <tissue evidence="6">Whole animal</tissue>
    </source>
</reference>
<dbReference type="OrthoDB" id="9978298at2759"/>
<name>A0A177B4G0_9BILA</name>
<evidence type="ECO:0000256" key="3">
    <source>
        <dbReference type="ARBA" id="ARBA00022833"/>
    </source>
</evidence>
<dbReference type="AlphaFoldDB" id="A0A177B4G0"/>
<evidence type="ECO:0000313" key="7">
    <source>
        <dbReference type="Proteomes" id="UP000078046"/>
    </source>
</evidence>
<keyword evidence="4" id="KW-0472">Membrane</keyword>
<keyword evidence="1" id="KW-0479">Metal-binding</keyword>
<gene>
    <name evidence="6" type="ORF">A3Q56_03148</name>
</gene>
<evidence type="ECO:0000259" key="5">
    <source>
        <dbReference type="SMART" id="SM00249"/>
    </source>
</evidence>
<keyword evidence="2" id="KW-0863">Zinc-finger</keyword>
<feature type="domain" description="Zinc finger PHD-type" evidence="5">
    <location>
        <begin position="71"/>
        <end position="124"/>
    </location>
</feature>
<evidence type="ECO:0000256" key="4">
    <source>
        <dbReference type="SAM" id="Phobius"/>
    </source>
</evidence>
<dbReference type="EMBL" id="LWCA01000333">
    <property type="protein sequence ID" value="OAF69106.1"/>
    <property type="molecule type" value="Genomic_DNA"/>
</dbReference>
<evidence type="ECO:0000313" key="6">
    <source>
        <dbReference type="EMBL" id="OAF69106.1"/>
    </source>
</evidence>
<organism evidence="6 7">
    <name type="scientific">Intoshia linei</name>
    <dbReference type="NCBI Taxonomy" id="1819745"/>
    <lineage>
        <taxon>Eukaryota</taxon>
        <taxon>Metazoa</taxon>
        <taxon>Spiralia</taxon>
        <taxon>Lophotrochozoa</taxon>
        <taxon>Mesozoa</taxon>
        <taxon>Orthonectida</taxon>
        <taxon>Rhopaluridae</taxon>
        <taxon>Intoshia</taxon>
    </lineage>
</organism>
<dbReference type="GO" id="GO:0008270">
    <property type="term" value="F:zinc ion binding"/>
    <property type="evidence" value="ECO:0007669"/>
    <property type="project" value="UniProtKB-KW"/>
</dbReference>
<dbReference type="InterPro" id="IPR011011">
    <property type="entry name" value="Znf_FYVE_PHD"/>
</dbReference>
<protein>
    <recommendedName>
        <fullName evidence="5">Zinc finger PHD-type domain-containing protein</fullName>
    </recommendedName>
</protein>
<feature type="transmembrane region" description="Helical" evidence="4">
    <location>
        <begin position="289"/>
        <end position="310"/>
    </location>
</feature>
<dbReference type="SUPFAM" id="SSF57903">
    <property type="entry name" value="FYVE/PHD zinc finger"/>
    <property type="match status" value="2"/>
</dbReference>
<dbReference type="InterPro" id="IPR013083">
    <property type="entry name" value="Znf_RING/FYVE/PHD"/>
</dbReference>
<sequence length="384" mass="46029">MQSSVVLINDMCHKCGKSSNLEAVICGYCDNLYHFVCLEKINQYETSELVSIFFLRNFDVKWKCHQCVDHVCRVCKKISFQELCCRVCAQVYHFECVSKCTIIDISFLKKSNYSRLGWSCYVCQDLFNLLSQNDMNDVMLTFDELDFNQGYRYAHYLSVLDNFIRPHVFNKFIYSQFVHPYILNSPIFPRLEKPIDWCTFSKYISAAKLTMIPQKDILKKLTFKELLKARTVFNSKNAYLDLIYYQESVQYYISKIDKIYEMEIQIEQIDFLRDPHYLINRRFRKSNKYLQFGSILILFFFLIIIMVRFYKKWGILRNLNRNVQDLKVHNQLMKQIDIYKNPNKVIPIHRSKKLTRYTEQRNLRLHKTTYVIEKVKPTSKACQT</sequence>